<dbReference type="GO" id="GO:0004824">
    <property type="term" value="F:lysine-tRNA ligase activity"/>
    <property type="evidence" value="ECO:0007669"/>
    <property type="project" value="InterPro"/>
</dbReference>
<feature type="domain" description="Aminoacyl-transfer RNA synthetases class-II family profile" evidence="4">
    <location>
        <begin position="9"/>
        <end position="307"/>
    </location>
</feature>
<dbReference type="PANTHER" id="PTHR42918:SF6">
    <property type="entry name" value="ELONGATION FACTOR P--(R)-BETA-LYSINE LIGASE"/>
    <property type="match status" value="1"/>
</dbReference>
<dbReference type="GO" id="GO:0000049">
    <property type="term" value="F:tRNA binding"/>
    <property type="evidence" value="ECO:0007669"/>
    <property type="project" value="TreeGrafter"/>
</dbReference>
<dbReference type="GO" id="GO:0006430">
    <property type="term" value="P:lysyl-tRNA aminoacylation"/>
    <property type="evidence" value="ECO:0007669"/>
    <property type="project" value="InterPro"/>
</dbReference>
<evidence type="ECO:0000256" key="1">
    <source>
        <dbReference type="ARBA" id="ARBA00022598"/>
    </source>
</evidence>
<dbReference type="GO" id="GO:0005524">
    <property type="term" value="F:ATP binding"/>
    <property type="evidence" value="ECO:0007669"/>
    <property type="project" value="UniProtKB-KW"/>
</dbReference>
<gene>
    <name evidence="5" type="ORF">SD28_07065</name>
</gene>
<reference evidence="5 6" key="1">
    <citation type="submission" date="2014-12" db="EMBL/GenBank/DDBJ databases">
        <title>Complete genome sequence of Francisella guanzhouensis strain 08HL01032 isolated from air-conditioning system in China.</title>
        <authorList>
            <person name="Svensson D."/>
            <person name="Ohrman C."/>
            <person name="Backman S."/>
            <person name="Karlsson E."/>
            <person name="Nilsson E."/>
            <person name="Bystrom M."/>
            <person name="Larkeryd A."/>
            <person name="Stenberg P."/>
            <person name="Scholtz H.C."/>
            <person name="Forsman M."/>
            <person name="Sjodin A."/>
        </authorList>
    </citation>
    <scope>NUCLEOTIDE SEQUENCE [LARGE SCALE GENOMIC DNA]</scope>
    <source>
        <strain evidence="5 6">08HL01032</strain>
    </source>
</reference>
<keyword evidence="3" id="KW-0067">ATP-binding</keyword>
<dbReference type="InterPro" id="IPR045864">
    <property type="entry name" value="aa-tRNA-synth_II/BPL/LPL"/>
</dbReference>
<dbReference type="Proteomes" id="UP000031104">
    <property type="component" value="Chromosome"/>
</dbReference>
<evidence type="ECO:0000313" key="5">
    <source>
        <dbReference type="EMBL" id="AJC49390.1"/>
    </source>
</evidence>
<keyword evidence="1" id="KW-0436">Ligase</keyword>
<evidence type="ECO:0000259" key="4">
    <source>
        <dbReference type="PROSITE" id="PS50862"/>
    </source>
</evidence>
<dbReference type="NCBIfam" id="NF006828">
    <property type="entry name" value="PRK09350.1"/>
    <property type="match status" value="1"/>
</dbReference>
<dbReference type="RefSeq" id="WP_039125415.1">
    <property type="nucleotide sequence ID" value="NZ_CP010427.1"/>
</dbReference>
<evidence type="ECO:0000313" key="6">
    <source>
        <dbReference type="Proteomes" id="UP000031104"/>
    </source>
</evidence>
<name>A0A0A8E573_9GAMM</name>
<dbReference type="STRING" id="594679.SD28_07065"/>
<proteinExistence type="predicted"/>
<dbReference type="PROSITE" id="PS50862">
    <property type="entry name" value="AA_TRNA_LIGASE_II"/>
    <property type="match status" value="1"/>
</dbReference>
<dbReference type="Gene3D" id="3.30.930.10">
    <property type="entry name" value="Bira Bifunctional Protein, Domain 2"/>
    <property type="match status" value="1"/>
</dbReference>
<evidence type="ECO:0000256" key="3">
    <source>
        <dbReference type="ARBA" id="ARBA00022840"/>
    </source>
</evidence>
<keyword evidence="2" id="KW-0547">Nucleotide-binding</keyword>
<keyword evidence="5" id="KW-0030">Aminoacyl-tRNA synthetase</keyword>
<sequence>MSIYNIKKRSEYLEKIREYFKNLNVLEVDTPLAYNYGVTDPFIDVFPINTAVGRRYLQSSPEYAMKRLLAAGSGSIYQICKAFRNEPACGSLHNFEFTMLEWYRIGIDYFQLMEEMEILFLKLNPSLEFCYLSYQQAFEKCYGFNPHLANLEQLLGYVDKYVGKVQGLDNPSVADCLDILFSYKIEKSLNKANTVYFIFNYTVEQSALAKKVTDDNNQLVAARFEVFYNTIELANGYYELIDKQEQLKRFQTDLEIRDKQGKTVLDIDKELLACIDKIPQCSGVALGFDRLLMGLESIDNIKKLSIF</sequence>
<dbReference type="InterPro" id="IPR004525">
    <property type="entry name" value="EpmA"/>
</dbReference>
<dbReference type="InterPro" id="IPR004364">
    <property type="entry name" value="Aa-tRNA-synt_II"/>
</dbReference>
<organism evidence="5 6">
    <name type="scientific">Allofrancisella guangzhouensis</name>
    <dbReference type="NCBI Taxonomy" id="594679"/>
    <lineage>
        <taxon>Bacteria</taxon>
        <taxon>Pseudomonadati</taxon>
        <taxon>Pseudomonadota</taxon>
        <taxon>Gammaproteobacteria</taxon>
        <taxon>Thiotrichales</taxon>
        <taxon>Francisellaceae</taxon>
        <taxon>Allofrancisella</taxon>
    </lineage>
</organism>
<dbReference type="OrthoDB" id="9802326at2"/>
<dbReference type="AlphaFoldDB" id="A0A0A8E573"/>
<dbReference type="Pfam" id="PF00152">
    <property type="entry name" value="tRNA-synt_2"/>
    <property type="match status" value="1"/>
</dbReference>
<dbReference type="KEGG" id="fgu:SD28_07065"/>
<dbReference type="EMBL" id="CP010427">
    <property type="protein sequence ID" value="AJC49390.1"/>
    <property type="molecule type" value="Genomic_DNA"/>
</dbReference>
<protein>
    <submittedName>
        <fullName evidence="5">Lysyl-tRNA synthetase</fullName>
    </submittedName>
</protein>
<accession>A0A0A8E573</accession>
<dbReference type="GO" id="GO:0005829">
    <property type="term" value="C:cytosol"/>
    <property type="evidence" value="ECO:0007669"/>
    <property type="project" value="TreeGrafter"/>
</dbReference>
<dbReference type="SUPFAM" id="SSF55681">
    <property type="entry name" value="Class II aaRS and biotin synthetases"/>
    <property type="match status" value="1"/>
</dbReference>
<dbReference type="NCBIfam" id="TIGR00462">
    <property type="entry name" value="genX"/>
    <property type="match status" value="1"/>
</dbReference>
<keyword evidence="6" id="KW-1185">Reference proteome</keyword>
<dbReference type="HOGENOM" id="CLU_008255_1_1_6"/>
<evidence type="ECO:0000256" key="2">
    <source>
        <dbReference type="ARBA" id="ARBA00022741"/>
    </source>
</evidence>
<dbReference type="PANTHER" id="PTHR42918">
    <property type="entry name" value="LYSYL-TRNA SYNTHETASE"/>
    <property type="match status" value="1"/>
</dbReference>
<dbReference type="InterPro" id="IPR006195">
    <property type="entry name" value="aa-tRNA-synth_II"/>
</dbReference>